<keyword evidence="5" id="KW-1185">Reference proteome</keyword>
<dbReference type="InterPro" id="IPR020904">
    <property type="entry name" value="Sc_DH/Rdtase_CS"/>
</dbReference>
<evidence type="ECO:0000256" key="3">
    <source>
        <dbReference type="RuleBase" id="RU000363"/>
    </source>
</evidence>
<dbReference type="Proteomes" id="UP001213907">
    <property type="component" value="Chromosome"/>
</dbReference>
<organism evidence="4 5">
    <name type="scientific">Afipia carboxydohydrogena</name>
    <name type="common">Pseudomonas carboxydohydrogena</name>
    <dbReference type="NCBI Taxonomy" id="290"/>
    <lineage>
        <taxon>Bacteria</taxon>
        <taxon>Pseudomonadati</taxon>
        <taxon>Pseudomonadota</taxon>
        <taxon>Alphaproteobacteria</taxon>
        <taxon>Hyphomicrobiales</taxon>
        <taxon>Nitrobacteraceae</taxon>
        <taxon>Afipia</taxon>
    </lineage>
</organism>
<evidence type="ECO:0000256" key="2">
    <source>
        <dbReference type="ARBA" id="ARBA00023002"/>
    </source>
</evidence>
<sequence length="276" mass="29382">MSIWFITGVSSGFGRALAEVLLQNDHTVAGSVRNENDKAAFEKLSPGRAVAVLMDVTDENAVRRGIAEVESKVGPIAVLVNNAGYGFEGAIEEAPLDEVRRQFEVNVFGPVAVMKAALPFMRKRRAGHIVNITSMGGLAAFPGVGIYNGSKYALEGISESLAKEVKHLGIKITIVEPGSFRTDWAGRSMAHAPEQIADYAESAGAFRTSLAQRNGRQAGDPRKAAQAIIMAVEAEEPPLHLLLGHDALNFVGAKLGALQAEIMKWAPVSSGTNFDS</sequence>
<protein>
    <submittedName>
        <fullName evidence="4">Oxidoreductase</fullName>
    </submittedName>
</protein>
<evidence type="ECO:0000313" key="5">
    <source>
        <dbReference type="Proteomes" id="UP001213907"/>
    </source>
</evidence>
<dbReference type="PANTHER" id="PTHR43976:SF16">
    <property type="entry name" value="SHORT-CHAIN DEHYDROGENASE_REDUCTASE FAMILY PROTEIN"/>
    <property type="match status" value="1"/>
</dbReference>
<dbReference type="RefSeq" id="WP_275246282.1">
    <property type="nucleotide sequence ID" value="NZ_BAABDX010000001.1"/>
</dbReference>
<dbReference type="PANTHER" id="PTHR43976">
    <property type="entry name" value="SHORT CHAIN DEHYDROGENASE"/>
    <property type="match status" value="1"/>
</dbReference>
<dbReference type="InterPro" id="IPR051911">
    <property type="entry name" value="SDR_oxidoreductase"/>
</dbReference>
<gene>
    <name evidence="4" type="ORF">AFIC_002202</name>
</gene>
<dbReference type="Gene3D" id="3.40.50.720">
    <property type="entry name" value="NAD(P)-binding Rossmann-like Domain"/>
    <property type="match status" value="1"/>
</dbReference>
<dbReference type="InterPro" id="IPR002347">
    <property type="entry name" value="SDR_fam"/>
</dbReference>
<proteinExistence type="inferred from homology"/>
<comment type="similarity">
    <text evidence="1 3">Belongs to the short-chain dehydrogenases/reductases (SDR) family.</text>
</comment>
<name>A0ABY8BMN8_AFICR</name>
<dbReference type="SUPFAM" id="SSF51735">
    <property type="entry name" value="NAD(P)-binding Rossmann-fold domains"/>
    <property type="match status" value="1"/>
</dbReference>
<dbReference type="CDD" id="cd05374">
    <property type="entry name" value="17beta-HSD-like_SDR_c"/>
    <property type="match status" value="1"/>
</dbReference>
<dbReference type="PRINTS" id="PR00080">
    <property type="entry name" value="SDRFAMILY"/>
</dbReference>
<dbReference type="EMBL" id="CP113162">
    <property type="protein sequence ID" value="WEF50656.1"/>
    <property type="molecule type" value="Genomic_DNA"/>
</dbReference>
<dbReference type="PRINTS" id="PR00081">
    <property type="entry name" value="GDHRDH"/>
</dbReference>
<dbReference type="Pfam" id="PF00106">
    <property type="entry name" value="adh_short"/>
    <property type="match status" value="1"/>
</dbReference>
<evidence type="ECO:0000313" key="4">
    <source>
        <dbReference type="EMBL" id="WEF50656.1"/>
    </source>
</evidence>
<dbReference type="PROSITE" id="PS00061">
    <property type="entry name" value="ADH_SHORT"/>
    <property type="match status" value="1"/>
</dbReference>
<keyword evidence="2" id="KW-0560">Oxidoreductase</keyword>
<dbReference type="NCBIfam" id="NF004824">
    <property type="entry name" value="PRK06180.1"/>
    <property type="match status" value="1"/>
</dbReference>
<evidence type="ECO:0000256" key="1">
    <source>
        <dbReference type="ARBA" id="ARBA00006484"/>
    </source>
</evidence>
<dbReference type="InterPro" id="IPR036291">
    <property type="entry name" value="NAD(P)-bd_dom_sf"/>
</dbReference>
<reference evidence="4 5" key="1">
    <citation type="submission" date="2022-11" db="EMBL/GenBank/DDBJ databases">
        <authorList>
            <person name="Siebert D."/>
            <person name="Busche T."/>
            <person name="Saydam E."/>
            <person name="Kalinowski J."/>
            <person name="Ruckert C."/>
            <person name="Blombach B."/>
        </authorList>
    </citation>
    <scope>NUCLEOTIDE SEQUENCE [LARGE SCALE GENOMIC DNA]</scope>
    <source>
        <strain evidence="4 5">DSM 1083</strain>
    </source>
</reference>
<accession>A0ABY8BMN8</accession>